<evidence type="ECO:0000313" key="10">
    <source>
        <dbReference type="Proteomes" id="UP001464923"/>
    </source>
</evidence>
<evidence type="ECO:0000256" key="6">
    <source>
        <dbReference type="ARBA" id="ARBA00023267"/>
    </source>
</evidence>
<dbReference type="InterPro" id="IPR011053">
    <property type="entry name" value="Single_hybrid_motif"/>
</dbReference>
<keyword evidence="2 7" id="KW-0444">Lipid biosynthesis</keyword>
<keyword evidence="10" id="KW-1185">Reference proteome</keyword>
<evidence type="ECO:0000259" key="8">
    <source>
        <dbReference type="PROSITE" id="PS50968"/>
    </source>
</evidence>
<name>A0ABV1K0Y0_9PSEU</name>
<keyword evidence="3 7" id="KW-0276">Fatty acid metabolism</keyword>
<dbReference type="InterPro" id="IPR001882">
    <property type="entry name" value="Biotin_BS"/>
</dbReference>
<gene>
    <name evidence="9" type="ORF">WHI96_24010</name>
</gene>
<dbReference type="PROSITE" id="PS00188">
    <property type="entry name" value="BIOTIN"/>
    <property type="match status" value="1"/>
</dbReference>
<evidence type="ECO:0000256" key="4">
    <source>
        <dbReference type="ARBA" id="ARBA00023098"/>
    </source>
</evidence>
<proteinExistence type="predicted"/>
<dbReference type="RefSeq" id="WP_345640583.1">
    <property type="nucleotide sequence ID" value="NZ_BAABLY010000003.1"/>
</dbReference>
<protein>
    <recommendedName>
        <fullName evidence="7">Biotin carboxyl carrier protein of acetyl-CoA carboxylase</fullName>
    </recommendedName>
</protein>
<reference evidence="9 10" key="1">
    <citation type="submission" date="2024-03" db="EMBL/GenBank/DDBJ databases">
        <title>Draft genome sequence of Pseudonocardia tropica JCM 19149.</title>
        <authorList>
            <person name="Butdee W."/>
            <person name="Duangmal K."/>
        </authorList>
    </citation>
    <scope>NUCLEOTIDE SEQUENCE [LARGE SCALE GENOMIC DNA]</scope>
    <source>
        <strain evidence="9 10">JCM 19149</strain>
    </source>
</reference>
<evidence type="ECO:0000256" key="1">
    <source>
        <dbReference type="ARBA" id="ARBA00005194"/>
    </source>
</evidence>
<comment type="caution">
    <text evidence="9">The sequence shown here is derived from an EMBL/GenBank/DDBJ whole genome shotgun (WGS) entry which is preliminary data.</text>
</comment>
<organism evidence="9 10">
    <name type="scientific">Pseudonocardia tropica</name>
    <dbReference type="NCBI Taxonomy" id="681289"/>
    <lineage>
        <taxon>Bacteria</taxon>
        <taxon>Bacillati</taxon>
        <taxon>Actinomycetota</taxon>
        <taxon>Actinomycetes</taxon>
        <taxon>Pseudonocardiales</taxon>
        <taxon>Pseudonocardiaceae</taxon>
        <taxon>Pseudonocardia</taxon>
    </lineage>
</organism>
<dbReference type="Pfam" id="PF00364">
    <property type="entry name" value="Biotin_lipoyl"/>
    <property type="match status" value="1"/>
</dbReference>
<evidence type="ECO:0000256" key="7">
    <source>
        <dbReference type="RuleBase" id="RU364072"/>
    </source>
</evidence>
<dbReference type="SUPFAM" id="SSF51230">
    <property type="entry name" value="Single hybrid motif"/>
    <property type="match status" value="1"/>
</dbReference>
<comment type="function">
    <text evidence="7">This protein is a component of the acetyl coenzyme A carboxylase complex; first, biotin carboxylase catalyzes the carboxylation of the carrier protein and then the transcarboxylase transfers the carboxyl group to form malonyl-CoA.</text>
</comment>
<dbReference type="Proteomes" id="UP001464923">
    <property type="component" value="Unassembled WGS sequence"/>
</dbReference>
<evidence type="ECO:0000313" key="9">
    <source>
        <dbReference type="EMBL" id="MEQ3541881.1"/>
    </source>
</evidence>
<evidence type="ECO:0000256" key="3">
    <source>
        <dbReference type="ARBA" id="ARBA00022832"/>
    </source>
</evidence>
<evidence type="ECO:0000256" key="2">
    <source>
        <dbReference type="ARBA" id="ARBA00022516"/>
    </source>
</evidence>
<keyword evidence="6 7" id="KW-0092">Biotin</keyword>
<dbReference type="InterPro" id="IPR001249">
    <property type="entry name" value="AcCoA_biotinCC"/>
</dbReference>
<dbReference type="Gene3D" id="2.40.50.100">
    <property type="match status" value="1"/>
</dbReference>
<accession>A0ABV1K0Y0</accession>
<comment type="pathway">
    <text evidence="1 7">Lipid metabolism; fatty acid biosynthesis.</text>
</comment>
<dbReference type="CDD" id="cd06850">
    <property type="entry name" value="biotinyl_domain"/>
    <property type="match status" value="1"/>
</dbReference>
<keyword evidence="5 7" id="KW-0275">Fatty acid biosynthesis</keyword>
<dbReference type="PRINTS" id="PR01071">
    <property type="entry name" value="ACOABIOTINCC"/>
</dbReference>
<keyword evidence="4 7" id="KW-0443">Lipid metabolism</keyword>
<evidence type="ECO:0000256" key="5">
    <source>
        <dbReference type="ARBA" id="ARBA00023160"/>
    </source>
</evidence>
<feature type="domain" description="Lipoyl-binding" evidence="8">
    <location>
        <begin position="64"/>
        <end position="140"/>
    </location>
</feature>
<dbReference type="InterPro" id="IPR000089">
    <property type="entry name" value="Biotin_lipoyl"/>
</dbReference>
<sequence length="142" mass="14681">MSERITAAEADRVLEVLTRHARELVGLGPVRLEAGGVSLDLSGAAAPIPVAAQPPADAPPTSSARTVTSEAVGVFYRASGPDAPPFVAEGDVIEPGRQIGIVEVMKLMIPVEATLGGRVEEFLVADGEAVEHGQPLLRLGEP</sequence>
<dbReference type="EMBL" id="JBEDNP010000019">
    <property type="protein sequence ID" value="MEQ3541881.1"/>
    <property type="molecule type" value="Genomic_DNA"/>
</dbReference>
<dbReference type="PROSITE" id="PS50968">
    <property type="entry name" value="BIOTINYL_LIPOYL"/>
    <property type="match status" value="1"/>
</dbReference>